<evidence type="ECO:0000313" key="2">
    <source>
        <dbReference type="EMBL" id="MDQ0336291.1"/>
    </source>
</evidence>
<dbReference type="InterPro" id="IPR016084">
    <property type="entry name" value="Haem_Oase-like_multi-hlx"/>
</dbReference>
<protein>
    <recommendedName>
        <fullName evidence="5">Heme oxygenase</fullName>
    </recommendedName>
</protein>
<sequence length="260" mass="30571">MPYIKRIESELSLLQHDLRHHKLYNILKTTEDVKLFMENHVYTTWDFMSLLKTLQLQFTTYKLPWVPNKNPEIFKFINEIVASEESDVNELGEIKSHFEMYVDCMVQIGANTTLITTFVELIENNIEVSKAANLVYIPEFIKDFIEFTFNIIKTEKPHLMASVFIFGREDIISEKVLNVISNLETDKTPCTKLSYLLNRYLFLKQEDQRALSYKMLTELCGDDSEKWEDVLGVAKEALKHRKILWDNIYNIILASKEDRA</sequence>
<evidence type="ECO:0000313" key="1">
    <source>
        <dbReference type="EMBL" id="MBP1840812.1"/>
    </source>
</evidence>
<gene>
    <name evidence="1" type="ORF">J2Z56_002743</name>
    <name evidence="2" type="ORF">J2Z57_002744</name>
</gene>
<comment type="caution">
    <text evidence="1">The sequence shown here is derived from an EMBL/GenBank/DDBJ whole genome shotgun (WGS) entry which is preliminary data.</text>
</comment>
<dbReference type="Proteomes" id="UP001231587">
    <property type="component" value="Unassembled WGS sequence"/>
</dbReference>
<dbReference type="InterPro" id="IPR024423">
    <property type="entry name" value="DUF3050"/>
</dbReference>
<name>A0A9X1CC73_9FLAO</name>
<keyword evidence="4" id="KW-1185">Reference proteome</keyword>
<reference evidence="1" key="1">
    <citation type="submission" date="2021-03" db="EMBL/GenBank/DDBJ databases">
        <title>Genomic Encyclopedia of Type Strains, Phase IV (KMG-IV): sequencing the most valuable type-strain genomes for metagenomic binning, comparative biology and taxonomic classification.</title>
        <authorList>
            <person name="Goeker M."/>
        </authorList>
    </citation>
    <scope>NUCLEOTIDE SEQUENCE</scope>
    <source>
        <strain evidence="1">DSM 15523</strain>
        <strain evidence="2 4">DSM 16476</strain>
    </source>
</reference>
<dbReference type="AlphaFoldDB" id="A0A9X1CC73"/>
<dbReference type="Pfam" id="PF11251">
    <property type="entry name" value="DUF3050"/>
    <property type="match status" value="1"/>
</dbReference>
<dbReference type="Gene3D" id="1.20.910.10">
    <property type="entry name" value="Heme oxygenase-like"/>
    <property type="match status" value="1"/>
</dbReference>
<dbReference type="EMBL" id="JAUSUU010000008">
    <property type="protein sequence ID" value="MDQ0336291.1"/>
    <property type="molecule type" value="Genomic_DNA"/>
</dbReference>
<dbReference type="RefSeq" id="WP_057781674.1">
    <property type="nucleotide sequence ID" value="NZ_JAGGJQ010000008.1"/>
</dbReference>
<proteinExistence type="predicted"/>
<accession>A0A9X1CC73</accession>
<dbReference type="Proteomes" id="UP001138672">
    <property type="component" value="Unassembled WGS sequence"/>
</dbReference>
<evidence type="ECO:0000313" key="4">
    <source>
        <dbReference type="Proteomes" id="UP001231587"/>
    </source>
</evidence>
<evidence type="ECO:0000313" key="3">
    <source>
        <dbReference type="Proteomes" id="UP001138672"/>
    </source>
</evidence>
<organism evidence="1 3">
    <name type="scientific">Formosa algae</name>
    <dbReference type="NCBI Taxonomy" id="225843"/>
    <lineage>
        <taxon>Bacteria</taxon>
        <taxon>Pseudomonadati</taxon>
        <taxon>Bacteroidota</taxon>
        <taxon>Flavobacteriia</taxon>
        <taxon>Flavobacteriales</taxon>
        <taxon>Flavobacteriaceae</taxon>
        <taxon>Formosa</taxon>
    </lineage>
</organism>
<dbReference type="EMBL" id="JAGGJQ010000008">
    <property type="protein sequence ID" value="MBP1840812.1"/>
    <property type="molecule type" value="Genomic_DNA"/>
</dbReference>
<evidence type="ECO:0008006" key="5">
    <source>
        <dbReference type="Google" id="ProtNLM"/>
    </source>
</evidence>
<dbReference type="OrthoDB" id="9791270at2"/>